<dbReference type="AlphaFoldDB" id="A0AAU9IP19"/>
<evidence type="ECO:0000256" key="3">
    <source>
        <dbReference type="ARBA" id="ARBA00022679"/>
    </source>
</evidence>
<keyword evidence="5" id="KW-0418">Kinase</keyword>
<dbReference type="PROSITE" id="PS50011">
    <property type="entry name" value="PROTEIN_KINASE_DOM"/>
    <property type="match status" value="1"/>
</dbReference>
<dbReference type="InterPro" id="IPR050494">
    <property type="entry name" value="Ser_Thr_dual-spec_kinase"/>
</dbReference>
<evidence type="ECO:0000259" key="9">
    <source>
        <dbReference type="PROSITE" id="PS50011"/>
    </source>
</evidence>
<evidence type="ECO:0000256" key="8">
    <source>
        <dbReference type="RuleBase" id="RU000304"/>
    </source>
</evidence>
<gene>
    <name evidence="10" type="ORF">BSTOLATCC_MIC18582</name>
</gene>
<dbReference type="InterPro" id="IPR011009">
    <property type="entry name" value="Kinase-like_dom_sf"/>
</dbReference>
<dbReference type="PROSITE" id="PS00108">
    <property type="entry name" value="PROTEIN_KINASE_ST"/>
    <property type="match status" value="1"/>
</dbReference>
<keyword evidence="6 7" id="KW-0067">ATP-binding</keyword>
<dbReference type="GO" id="GO:0005737">
    <property type="term" value="C:cytoplasm"/>
    <property type="evidence" value="ECO:0007669"/>
    <property type="project" value="TreeGrafter"/>
</dbReference>
<keyword evidence="3" id="KW-0808">Transferase</keyword>
<evidence type="ECO:0000256" key="6">
    <source>
        <dbReference type="ARBA" id="ARBA00022840"/>
    </source>
</evidence>
<dbReference type="PANTHER" id="PTHR24058">
    <property type="entry name" value="DUAL SPECIFICITY PROTEIN KINASE"/>
    <property type="match status" value="1"/>
</dbReference>
<keyword evidence="2 8" id="KW-0723">Serine/threonine-protein kinase</keyword>
<dbReference type="Pfam" id="PF00069">
    <property type="entry name" value="Pkinase"/>
    <property type="match status" value="1"/>
</dbReference>
<feature type="binding site" evidence="7">
    <location>
        <position position="180"/>
    </location>
    <ligand>
        <name>ATP</name>
        <dbReference type="ChEBI" id="CHEBI:30616"/>
    </ligand>
</feature>
<organism evidence="10 11">
    <name type="scientific">Blepharisma stoltei</name>
    <dbReference type="NCBI Taxonomy" id="1481888"/>
    <lineage>
        <taxon>Eukaryota</taxon>
        <taxon>Sar</taxon>
        <taxon>Alveolata</taxon>
        <taxon>Ciliophora</taxon>
        <taxon>Postciliodesmatophora</taxon>
        <taxon>Heterotrichea</taxon>
        <taxon>Heterotrichida</taxon>
        <taxon>Blepharismidae</taxon>
        <taxon>Blepharisma</taxon>
    </lineage>
</organism>
<dbReference type="InterPro" id="IPR008271">
    <property type="entry name" value="Ser/Thr_kinase_AS"/>
</dbReference>
<dbReference type="Gene3D" id="3.30.200.20">
    <property type="entry name" value="Phosphorylase Kinase, domain 1"/>
    <property type="match status" value="1"/>
</dbReference>
<sequence>MNHLIEEGVDIENKDINIENANINEKKPMRKRTCSLIASHFVISDYKTKGLSKNSSIENSSDVNIFIANNKIDSTPNISPKPKILKPETNISCFSKISPMSLKQLSATEKRELALCNKIYYFPITRKILPKYYDKDGNYIGTPKDHICYRYEIIKKIGSGSFGQVFKCFDHKANNFVAIKILKRHFQFRKIGNDEAKLLGFLNSLDQSNSKYIIKIQKRFDFRGHVCLSQELLGDNLYQFIQSNNGKLNLNTIKIITKQLLIALNHIHDNMIIHCDLKPENILFKNQENLDIKLIDFGSSCKINEGAFGAYMQSRYYRAPEVVLRLNLYTAIDMWSLGCVIVELHTGLPLFPARDQNDLLNLIMCTIGTPSAEFLRKVKDESKCFAGNKEFLELFERRNKKPTSKCIENILDNCDEEFVDFVKKCIVWDPELRITAKEGLYHSWISRI</sequence>
<evidence type="ECO:0000313" key="10">
    <source>
        <dbReference type="EMBL" id="CAG9317330.1"/>
    </source>
</evidence>
<keyword evidence="4 7" id="KW-0547">Nucleotide-binding</keyword>
<dbReference type="GO" id="GO:0004674">
    <property type="term" value="F:protein serine/threonine kinase activity"/>
    <property type="evidence" value="ECO:0007669"/>
    <property type="project" value="UniProtKB-KW"/>
</dbReference>
<evidence type="ECO:0000256" key="5">
    <source>
        <dbReference type="ARBA" id="ARBA00022777"/>
    </source>
</evidence>
<evidence type="ECO:0000313" key="11">
    <source>
        <dbReference type="Proteomes" id="UP001162131"/>
    </source>
</evidence>
<dbReference type="InterPro" id="IPR017441">
    <property type="entry name" value="Protein_kinase_ATP_BS"/>
</dbReference>
<proteinExistence type="inferred from homology"/>
<evidence type="ECO:0000256" key="2">
    <source>
        <dbReference type="ARBA" id="ARBA00022527"/>
    </source>
</evidence>
<dbReference type="SUPFAM" id="SSF56112">
    <property type="entry name" value="Protein kinase-like (PK-like)"/>
    <property type="match status" value="1"/>
</dbReference>
<dbReference type="PROSITE" id="PS00107">
    <property type="entry name" value="PROTEIN_KINASE_ATP"/>
    <property type="match status" value="1"/>
</dbReference>
<dbReference type="GO" id="GO:0005524">
    <property type="term" value="F:ATP binding"/>
    <property type="evidence" value="ECO:0007669"/>
    <property type="project" value="UniProtKB-UniRule"/>
</dbReference>
<comment type="caution">
    <text evidence="10">The sequence shown here is derived from an EMBL/GenBank/DDBJ whole genome shotgun (WGS) entry which is preliminary data.</text>
</comment>
<dbReference type="Gene3D" id="1.10.510.10">
    <property type="entry name" value="Transferase(Phosphotransferase) domain 1"/>
    <property type="match status" value="1"/>
</dbReference>
<feature type="domain" description="Protein kinase" evidence="9">
    <location>
        <begin position="151"/>
        <end position="445"/>
    </location>
</feature>
<dbReference type="FunFam" id="1.10.510.10:FF:000624">
    <property type="entry name" value="Mitogen-activated protein kinase"/>
    <property type="match status" value="1"/>
</dbReference>
<evidence type="ECO:0000256" key="4">
    <source>
        <dbReference type="ARBA" id="ARBA00022741"/>
    </source>
</evidence>
<evidence type="ECO:0000256" key="1">
    <source>
        <dbReference type="ARBA" id="ARBA00008867"/>
    </source>
</evidence>
<dbReference type="Proteomes" id="UP001162131">
    <property type="component" value="Unassembled WGS sequence"/>
</dbReference>
<name>A0AAU9IP19_9CILI</name>
<reference evidence="10" key="1">
    <citation type="submission" date="2021-09" db="EMBL/GenBank/DDBJ databases">
        <authorList>
            <consortium name="AG Swart"/>
            <person name="Singh M."/>
            <person name="Singh A."/>
            <person name="Seah K."/>
            <person name="Emmerich C."/>
        </authorList>
    </citation>
    <scope>NUCLEOTIDE SEQUENCE</scope>
    <source>
        <strain evidence="10">ATCC30299</strain>
    </source>
</reference>
<dbReference type="SMART" id="SM00220">
    <property type="entry name" value="S_TKc"/>
    <property type="match status" value="1"/>
</dbReference>
<evidence type="ECO:0000256" key="7">
    <source>
        <dbReference type="PROSITE-ProRule" id="PRU10141"/>
    </source>
</evidence>
<dbReference type="GO" id="GO:0005856">
    <property type="term" value="C:cytoskeleton"/>
    <property type="evidence" value="ECO:0007669"/>
    <property type="project" value="TreeGrafter"/>
</dbReference>
<protein>
    <recommendedName>
        <fullName evidence="9">Protein kinase domain-containing protein</fullName>
    </recommendedName>
</protein>
<dbReference type="EMBL" id="CAJZBQ010000018">
    <property type="protein sequence ID" value="CAG9317330.1"/>
    <property type="molecule type" value="Genomic_DNA"/>
</dbReference>
<keyword evidence="11" id="KW-1185">Reference proteome</keyword>
<accession>A0AAU9IP19</accession>
<dbReference type="InterPro" id="IPR000719">
    <property type="entry name" value="Prot_kinase_dom"/>
</dbReference>
<dbReference type="PANTHER" id="PTHR24058:SF22">
    <property type="entry name" value="DUAL SPECIFICITY TYROSINE-PHOSPHORYLATION-REGULATED KINASE 4"/>
    <property type="match status" value="1"/>
</dbReference>
<comment type="similarity">
    <text evidence="1">Belongs to the protein kinase superfamily. CMGC Ser/Thr protein kinase family. MNB/DYRK subfamily.</text>
</comment>